<evidence type="ECO:0000313" key="4">
    <source>
        <dbReference type="Proteomes" id="UP000324800"/>
    </source>
</evidence>
<gene>
    <name evidence="3" type="ORF">EZS28_016333</name>
</gene>
<organism evidence="3 4">
    <name type="scientific">Streblomastix strix</name>
    <dbReference type="NCBI Taxonomy" id="222440"/>
    <lineage>
        <taxon>Eukaryota</taxon>
        <taxon>Metamonada</taxon>
        <taxon>Preaxostyla</taxon>
        <taxon>Oxymonadida</taxon>
        <taxon>Streblomastigidae</taxon>
        <taxon>Streblomastix</taxon>
    </lineage>
</organism>
<dbReference type="Proteomes" id="UP000324800">
    <property type="component" value="Unassembled WGS sequence"/>
</dbReference>
<feature type="non-terminal residue" evidence="3">
    <location>
        <position position="1"/>
    </location>
</feature>
<protein>
    <submittedName>
        <fullName evidence="3">Uncharacterized protein</fullName>
    </submittedName>
</protein>
<name>A0A5J4W0X8_9EUKA</name>
<sequence>HVLTGSYSNRFLVYDREGKMDAAIEASRVLPQRKPRKVAATSGAAAASAAKGAAAADNPMIAEPLTADSVDLNRKIVKLAWHPKLNILALAACSNLFLYADQAINL</sequence>
<dbReference type="AlphaFoldDB" id="A0A5J4W0X8"/>
<accession>A0A5J4W0X8</accession>
<evidence type="ECO:0000256" key="2">
    <source>
        <dbReference type="ARBA" id="ARBA00022737"/>
    </source>
</evidence>
<dbReference type="GO" id="GO:0019888">
    <property type="term" value="F:protein phosphatase regulator activity"/>
    <property type="evidence" value="ECO:0007669"/>
    <property type="project" value="InterPro"/>
</dbReference>
<dbReference type="PANTHER" id="PTHR11871">
    <property type="entry name" value="PROTEIN PHOSPHATASE PP2A REGULATORY SUBUNIT B"/>
    <property type="match status" value="1"/>
</dbReference>
<evidence type="ECO:0000313" key="3">
    <source>
        <dbReference type="EMBL" id="KAA6388143.1"/>
    </source>
</evidence>
<dbReference type="EMBL" id="SNRW01004102">
    <property type="protein sequence ID" value="KAA6388143.1"/>
    <property type="molecule type" value="Genomic_DNA"/>
</dbReference>
<proteinExistence type="predicted"/>
<keyword evidence="2" id="KW-0677">Repeat</keyword>
<dbReference type="InterPro" id="IPR000009">
    <property type="entry name" value="PP2A_PR55"/>
</dbReference>
<comment type="caution">
    <text evidence="3">The sequence shown here is derived from an EMBL/GenBank/DDBJ whole genome shotgun (WGS) entry which is preliminary data.</text>
</comment>
<dbReference type="OrthoDB" id="6274823at2759"/>
<dbReference type="GO" id="GO:0000159">
    <property type="term" value="C:protein phosphatase type 2A complex"/>
    <property type="evidence" value="ECO:0007669"/>
    <property type="project" value="InterPro"/>
</dbReference>
<evidence type="ECO:0000256" key="1">
    <source>
        <dbReference type="ARBA" id="ARBA00022574"/>
    </source>
</evidence>
<keyword evidence="1" id="KW-0853">WD repeat</keyword>
<reference evidence="3 4" key="1">
    <citation type="submission" date="2019-03" db="EMBL/GenBank/DDBJ databases">
        <title>Single cell metagenomics reveals metabolic interactions within the superorganism composed of flagellate Streblomastix strix and complex community of Bacteroidetes bacteria on its surface.</title>
        <authorList>
            <person name="Treitli S.C."/>
            <person name="Kolisko M."/>
            <person name="Husnik F."/>
            <person name="Keeling P."/>
            <person name="Hampl V."/>
        </authorList>
    </citation>
    <scope>NUCLEOTIDE SEQUENCE [LARGE SCALE GENOMIC DNA]</scope>
    <source>
        <strain evidence="3">ST1C</strain>
    </source>
</reference>